<gene>
    <name evidence="1" type="ORF">KL86DES1_21772</name>
</gene>
<evidence type="ECO:0000313" key="1">
    <source>
        <dbReference type="EMBL" id="SCM74167.1"/>
    </source>
</evidence>
<reference evidence="1" key="1">
    <citation type="submission" date="2016-08" db="EMBL/GenBank/DDBJ databases">
        <authorList>
            <person name="Seilhamer J.J."/>
        </authorList>
    </citation>
    <scope>NUCLEOTIDE SEQUENCE</scope>
    <source>
        <strain evidence="1">86-1</strain>
    </source>
</reference>
<sequence>MYYVYLFDLPGRVPQQHEAADKEKAADKKGYGVDAFNLLLASVHAYPLQNDMYIKYLNLFIGKK</sequence>
<protein>
    <submittedName>
        <fullName evidence="1">Uncharacterized protein</fullName>
    </submittedName>
</protein>
<dbReference type="EMBL" id="FMJC01000002">
    <property type="protein sequence ID" value="SCM74167.1"/>
    <property type="molecule type" value="Genomic_DNA"/>
</dbReference>
<accession>A0A212L9K9</accession>
<name>A0A212L9K9_9BACT</name>
<organism evidence="1">
    <name type="scientific">uncultured Desulfovibrio sp</name>
    <dbReference type="NCBI Taxonomy" id="167968"/>
    <lineage>
        <taxon>Bacteria</taxon>
        <taxon>Pseudomonadati</taxon>
        <taxon>Thermodesulfobacteriota</taxon>
        <taxon>Desulfovibrionia</taxon>
        <taxon>Desulfovibrionales</taxon>
        <taxon>Desulfovibrionaceae</taxon>
        <taxon>Desulfovibrio</taxon>
        <taxon>environmental samples</taxon>
    </lineage>
</organism>
<dbReference type="AlphaFoldDB" id="A0A212L9K9"/>
<proteinExistence type="predicted"/>